<dbReference type="InterPro" id="IPR050090">
    <property type="entry name" value="Tyrosine_recombinase_XerCD"/>
</dbReference>
<reference evidence="3 4" key="1">
    <citation type="submission" date="2022-05" db="EMBL/GenBank/DDBJ databases">
        <title>Genome Sequencing of Bee-Associated Microbes.</title>
        <authorList>
            <person name="Dunlap C."/>
        </authorList>
    </citation>
    <scope>NUCLEOTIDE SEQUENCE [LARGE SCALE GENOMIC DNA]</scope>
    <source>
        <strain evidence="3 4">NRRL NRS-750</strain>
    </source>
</reference>
<dbReference type="Proteomes" id="UP001527090">
    <property type="component" value="Unassembled WGS sequence"/>
</dbReference>
<dbReference type="EMBL" id="JAMDLY010000005">
    <property type="protein sequence ID" value="MCY9528548.1"/>
    <property type="molecule type" value="Genomic_DNA"/>
</dbReference>
<evidence type="ECO:0000313" key="4">
    <source>
        <dbReference type="Proteomes" id="UP001527090"/>
    </source>
</evidence>
<evidence type="ECO:0000256" key="1">
    <source>
        <dbReference type="ARBA" id="ARBA00023172"/>
    </source>
</evidence>
<dbReference type="PANTHER" id="PTHR30349:SF82">
    <property type="entry name" value="INTEGRASE_RECOMBINASE YOEC-RELATED"/>
    <property type="match status" value="1"/>
</dbReference>
<protein>
    <submittedName>
        <fullName evidence="3">Site-specific integrase</fullName>
    </submittedName>
</protein>
<evidence type="ECO:0000259" key="2">
    <source>
        <dbReference type="PROSITE" id="PS51898"/>
    </source>
</evidence>
<dbReference type="PANTHER" id="PTHR30349">
    <property type="entry name" value="PHAGE INTEGRASE-RELATED"/>
    <property type="match status" value="1"/>
</dbReference>
<dbReference type="InterPro" id="IPR013762">
    <property type="entry name" value="Integrase-like_cat_sf"/>
</dbReference>
<organism evidence="3 4">
    <name type="scientific">Paenibacillus alvei</name>
    <name type="common">Bacillus alvei</name>
    <dbReference type="NCBI Taxonomy" id="44250"/>
    <lineage>
        <taxon>Bacteria</taxon>
        <taxon>Bacillati</taxon>
        <taxon>Bacillota</taxon>
        <taxon>Bacilli</taxon>
        <taxon>Bacillales</taxon>
        <taxon>Paenibacillaceae</taxon>
        <taxon>Paenibacillus</taxon>
    </lineage>
</organism>
<dbReference type="Gene3D" id="1.10.443.10">
    <property type="entry name" value="Intergrase catalytic core"/>
    <property type="match status" value="1"/>
</dbReference>
<accession>A0ABT4E7D1</accession>
<dbReference type="InterPro" id="IPR011010">
    <property type="entry name" value="DNA_brk_join_enz"/>
</dbReference>
<dbReference type="InterPro" id="IPR002104">
    <property type="entry name" value="Integrase_catalytic"/>
</dbReference>
<sequence>MEFVEPIKNKKQIEAMKKYLRGQNVRDYLLLVLGINSGLRISDLLRLNIEDVYKQERISLREQKTGKHKDFPLSEVCKKAIHEFVKETGRQTGILFASRKGNKPIGRVQAYRILNDAARQVGIKEAIGVHSTRKTFAYHAYQSGVDITRIQKLLNHSSPGVTLAYIGITKMELDEVYISLNL</sequence>
<name>A0ABT4E7D1_PAEAL</name>
<evidence type="ECO:0000313" key="3">
    <source>
        <dbReference type="EMBL" id="MCY9528548.1"/>
    </source>
</evidence>
<feature type="domain" description="Tyr recombinase" evidence="2">
    <location>
        <begin position="2"/>
        <end position="178"/>
    </location>
</feature>
<gene>
    <name evidence="3" type="ORF">M5X04_04255</name>
</gene>
<keyword evidence="4" id="KW-1185">Reference proteome</keyword>
<keyword evidence="1" id="KW-0233">DNA recombination</keyword>
<dbReference type="RefSeq" id="WP_268631733.1">
    <property type="nucleotide sequence ID" value="NZ_JAMDLY010000005.1"/>
</dbReference>
<dbReference type="Pfam" id="PF00589">
    <property type="entry name" value="Phage_integrase"/>
    <property type="match status" value="1"/>
</dbReference>
<dbReference type="SUPFAM" id="SSF56349">
    <property type="entry name" value="DNA breaking-rejoining enzymes"/>
    <property type="match status" value="1"/>
</dbReference>
<comment type="caution">
    <text evidence="3">The sequence shown here is derived from an EMBL/GenBank/DDBJ whole genome shotgun (WGS) entry which is preliminary data.</text>
</comment>
<proteinExistence type="predicted"/>
<dbReference type="PROSITE" id="PS51898">
    <property type="entry name" value="TYR_RECOMBINASE"/>
    <property type="match status" value="1"/>
</dbReference>
<dbReference type="CDD" id="cd01192">
    <property type="entry name" value="INT_C_like_3"/>
    <property type="match status" value="1"/>
</dbReference>